<evidence type="ECO:0000256" key="5">
    <source>
        <dbReference type="ARBA" id="ARBA00038105"/>
    </source>
</evidence>
<dbReference type="PANTHER" id="PTHR12763">
    <property type="match status" value="1"/>
</dbReference>
<dbReference type="SMART" id="SM00271">
    <property type="entry name" value="DnaJ"/>
    <property type="match status" value="1"/>
</dbReference>
<evidence type="ECO:0000256" key="3">
    <source>
        <dbReference type="ARBA" id="ARBA00022989"/>
    </source>
</evidence>
<comment type="caution">
    <text evidence="9">The sequence shown here is derived from an EMBL/GenBank/DDBJ whole genome shotgun (WGS) entry which is preliminary data.</text>
</comment>
<feature type="transmembrane region" description="Helical" evidence="7">
    <location>
        <begin position="6"/>
        <end position="23"/>
    </location>
</feature>
<comment type="subcellular location">
    <subcellularLocation>
        <location evidence="1">Membrane</location>
        <topology evidence="1">Single-pass membrane protein</topology>
    </subcellularLocation>
</comment>
<dbReference type="AlphaFoldDB" id="A0A1Y2L763"/>
<dbReference type="InterPro" id="IPR001623">
    <property type="entry name" value="DnaJ_domain"/>
</dbReference>
<evidence type="ECO:0000256" key="2">
    <source>
        <dbReference type="ARBA" id="ARBA00022692"/>
    </source>
</evidence>
<dbReference type="Proteomes" id="UP000193396">
    <property type="component" value="Unassembled WGS sequence"/>
</dbReference>
<evidence type="ECO:0000256" key="1">
    <source>
        <dbReference type="ARBA" id="ARBA00004167"/>
    </source>
</evidence>
<dbReference type="CDD" id="cd06257">
    <property type="entry name" value="DnaJ"/>
    <property type="match status" value="1"/>
</dbReference>
<feature type="transmembrane region" description="Helical" evidence="7">
    <location>
        <begin position="32"/>
        <end position="50"/>
    </location>
</feature>
<dbReference type="STRING" id="1293890.TALK_18285"/>
<evidence type="ECO:0000313" key="10">
    <source>
        <dbReference type="Proteomes" id="UP000193396"/>
    </source>
</evidence>
<sequence>MQWFLMGIGLFVGAGFAIKWLSAAEPKDVRKLGAWAVVLVLVLLAGWLLLTGKLAAMVAALVAAIPFVARILKIGLLWPLLRRMFGAARSRGGAGRSSGRSGVGSGRVSEIKTNYLHMYLDHDNGQLGGTIVRGAMAGRDVDTLGVDELQSFYVECCGAQDQSQIVLETYLDRRPDCSGWRNWQASRNADDHGNGKAGQNNEQAENGFRSGEMDAGEARKILGVADNATREEINRAYQVLIKAVHPDHGGSDYLASKINAARSLLLQLCKD</sequence>
<dbReference type="PANTHER" id="PTHR12763:SF28">
    <property type="entry name" value="GEO10507P1-RELATED"/>
    <property type="match status" value="1"/>
</dbReference>
<dbReference type="PROSITE" id="PS50076">
    <property type="entry name" value="DNAJ_2"/>
    <property type="match status" value="1"/>
</dbReference>
<organism evidence="9 10">
    <name type="scientific">Thalassospira alkalitolerans</name>
    <dbReference type="NCBI Taxonomy" id="1293890"/>
    <lineage>
        <taxon>Bacteria</taxon>
        <taxon>Pseudomonadati</taxon>
        <taxon>Pseudomonadota</taxon>
        <taxon>Alphaproteobacteria</taxon>
        <taxon>Rhodospirillales</taxon>
        <taxon>Thalassospiraceae</taxon>
        <taxon>Thalassospira</taxon>
    </lineage>
</organism>
<dbReference type="RefSeq" id="WP_245830031.1">
    <property type="nucleotide sequence ID" value="NZ_JFKB01000017.1"/>
</dbReference>
<keyword evidence="4 7" id="KW-0472">Membrane</keyword>
<dbReference type="SUPFAM" id="SSF46565">
    <property type="entry name" value="Chaperone J-domain"/>
    <property type="match status" value="1"/>
</dbReference>
<feature type="domain" description="J" evidence="8">
    <location>
        <begin position="217"/>
        <end position="270"/>
    </location>
</feature>
<reference evidence="9 10" key="1">
    <citation type="submission" date="2014-03" db="EMBL/GenBank/DDBJ databases">
        <title>The draft genome sequence of Thalassospira alkalitolerans JCM 18968.</title>
        <authorList>
            <person name="Lai Q."/>
            <person name="Shao Z."/>
        </authorList>
    </citation>
    <scope>NUCLEOTIDE SEQUENCE [LARGE SCALE GENOMIC DNA]</scope>
    <source>
        <strain evidence="9 10">JCM 18968</strain>
    </source>
</reference>
<dbReference type="Gene3D" id="1.10.287.110">
    <property type="entry name" value="DnaJ domain"/>
    <property type="match status" value="1"/>
</dbReference>
<feature type="transmembrane region" description="Helical" evidence="7">
    <location>
        <begin position="56"/>
        <end position="81"/>
    </location>
</feature>
<dbReference type="InterPro" id="IPR036869">
    <property type="entry name" value="J_dom_sf"/>
</dbReference>
<evidence type="ECO:0000256" key="4">
    <source>
        <dbReference type="ARBA" id="ARBA00023136"/>
    </source>
</evidence>
<proteinExistence type="inferred from homology"/>
<accession>A0A1Y2L763</accession>
<dbReference type="GO" id="GO:0016020">
    <property type="term" value="C:membrane"/>
    <property type="evidence" value="ECO:0007669"/>
    <property type="project" value="UniProtKB-SubCell"/>
</dbReference>
<feature type="region of interest" description="Disordered" evidence="6">
    <location>
        <begin position="185"/>
        <end position="209"/>
    </location>
</feature>
<evidence type="ECO:0000259" key="8">
    <source>
        <dbReference type="PROSITE" id="PS50076"/>
    </source>
</evidence>
<dbReference type="EMBL" id="JFKB01000017">
    <property type="protein sequence ID" value="OSQ44865.1"/>
    <property type="molecule type" value="Genomic_DNA"/>
</dbReference>
<keyword evidence="10" id="KW-1185">Reference proteome</keyword>
<evidence type="ECO:0000256" key="6">
    <source>
        <dbReference type="SAM" id="MobiDB-lite"/>
    </source>
</evidence>
<evidence type="ECO:0000313" key="9">
    <source>
        <dbReference type="EMBL" id="OSQ44865.1"/>
    </source>
</evidence>
<evidence type="ECO:0000256" key="7">
    <source>
        <dbReference type="SAM" id="Phobius"/>
    </source>
</evidence>
<protein>
    <submittedName>
        <fullName evidence="9">Molecular chaperone DnaJ</fullName>
    </submittedName>
</protein>
<gene>
    <name evidence="9" type="ORF">TALK_18285</name>
</gene>
<name>A0A1Y2L763_9PROT</name>
<comment type="similarity">
    <text evidence="5">Belongs to the TIM14 family.</text>
</comment>
<keyword evidence="2 7" id="KW-0812">Transmembrane</keyword>
<keyword evidence="3 7" id="KW-1133">Transmembrane helix</keyword>